<dbReference type="PANTHER" id="PTHR12436">
    <property type="entry name" value="80 KDA MCM3-ASSOCIATED PROTEIN"/>
    <property type="match status" value="1"/>
</dbReference>
<dbReference type="EMBL" id="AGNL01039552">
    <property type="protein sequence ID" value="EJK52593.1"/>
    <property type="molecule type" value="Genomic_DNA"/>
</dbReference>
<dbReference type="Gene3D" id="1.25.40.990">
    <property type="match status" value="1"/>
</dbReference>
<reference evidence="3 4" key="1">
    <citation type="journal article" date="2012" name="Genome Biol.">
        <title>Genome and low-iron response of an oceanic diatom adapted to chronic iron limitation.</title>
        <authorList>
            <person name="Lommer M."/>
            <person name="Specht M."/>
            <person name="Roy A.S."/>
            <person name="Kraemer L."/>
            <person name="Andreson R."/>
            <person name="Gutowska M.A."/>
            <person name="Wolf J."/>
            <person name="Bergner S.V."/>
            <person name="Schilhabel M.B."/>
            <person name="Klostermeier U.C."/>
            <person name="Beiko R.G."/>
            <person name="Rosenstiel P."/>
            <person name="Hippler M."/>
            <person name="Laroche J."/>
        </authorList>
    </citation>
    <scope>NUCLEOTIDE SEQUENCE [LARGE SCALE GENOMIC DNA]</scope>
    <source>
        <strain evidence="3 4">CCMP1005</strain>
    </source>
</reference>
<accession>K0RFU3</accession>
<feature type="compositionally biased region" description="Low complexity" evidence="1">
    <location>
        <begin position="222"/>
        <end position="233"/>
    </location>
</feature>
<dbReference type="InterPro" id="IPR005062">
    <property type="entry name" value="SAC3/GANP/THP3_conserved"/>
</dbReference>
<gene>
    <name evidence="3" type="ORF">THAOC_28115</name>
</gene>
<feature type="region of interest" description="Disordered" evidence="1">
    <location>
        <begin position="125"/>
        <end position="166"/>
    </location>
</feature>
<dbReference type="OMA" id="CGCKFDG"/>
<feature type="region of interest" description="Disordered" evidence="1">
    <location>
        <begin position="267"/>
        <end position="311"/>
    </location>
</feature>
<feature type="compositionally biased region" description="Polar residues" evidence="1">
    <location>
        <begin position="196"/>
        <end position="210"/>
    </location>
</feature>
<evidence type="ECO:0000313" key="4">
    <source>
        <dbReference type="Proteomes" id="UP000266841"/>
    </source>
</evidence>
<sequence length="635" mass="70942">MYSNYSYQQQGQQTHQQNGHVWNGATWVPQQQPVAPTTYASAVQNYQVIRHGQTHSQLVQHYTAHYHGWNAQVTEAQTNLAGLPPPHPMTPQNNEKRTEWEAKQKWAQYYASSCAALAHYHLSMSKGEREPYTRPKSPPPPPSVKKQQQQQQQQKQQQQADKAAATSIAAKSTVKLELKKAETSKVQKTAKPAKENANTGKLRSDGSSLYSKFVQEGSRDNSSSTAATKKAASPKLTGKRKQPSAVGSDSYYGPAAIGDYIPLGLDQPLGGKKKKKKKVATAGGESNKGFNSSEKQLSSRAARFQGKGDGSYVSSTVQNVEKYMGKTTIGGSKKQLSDVDYERMTVKGTCTNLEKEYLRLTSPPKASLVRPQPILEKHLRNIQESYYQGNKVHAGRQRDYLWYCSQLKAMRQDLTVQRIQNSFTVKVYETHAKIALLEDDTNEYNQSQTQLRELYDLMERRVSSGKEAKDAKLALKNRDEFIAYLIIYYVFLSGNEKYDGGSSDIFKIMLGLTKKQRENNCIRHALQVRAAVAGSDYHKFFKLQDVAPNLSDLLMDKIVPSIRQGALQRIVKSYRPSVASCFVLKELGFDTEDKSDVANGLAWMKSCGCKFDGENLVSKDTVMKDSGSGVKNSLI</sequence>
<evidence type="ECO:0000256" key="1">
    <source>
        <dbReference type="SAM" id="MobiDB-lite"/>
    </source>
</evidence>
<dbReference type="Proteomes" id="UP000266841">
    <property type="component" value="Unassembled WGS sequence"/>
</dbReference>
<protein>
    <recommendedName>
        <fullName evidence="2">SAC3/GANP/THP3 conserved domain-containing protein</fullName>
    </recommendedName>
</protein>
<keyword evidence="4" id="KW-1185">Reference proteome</keyword>
<name>K0RFU3_THAOC</name>
<dbReference type="AlphaFoldDB" id="K0RFU3"/>
<dbReference type="OrthoDB" id="199574at2759"/>
<proteinExistence type="predicted"/>
<dbReference type="Pfam" id="PF03399">
    <property type="entry name" value="SAC3_GANP"/>
    <property type="match status" value="1"/>
</dbReference>
<dbReference type="eggNOG" id="KOG1861">
    <property type="taxonomic scope" value="Eukaryota"/>
</dbReference>
<comment type="caution">
    <text evidence="3">The sequence shown here is derived from an EMBL/GenBank/DDBJ whole genome shotgun (WGS) entry which is preliminary data.</text>
</comment>
<dbReference type="InterPro" id="IPR045107">
    <property type="entry name" value="SAC3/GANP/THP3"/>
</dbReference>
<feature type="compositionally biased region" description="Low complexity" evidence="1">
    <location>
        <begin position="145"/>
        <end position="166"/>
    </location>
</feature>
<dbReference type="GO" id="GO:0005634">
    <property type="term" value="C:nucleus"/>
    <property type="evidence" value="ECO:0007669"/>
    <property type="project" value="TreeGrafter"/>
</dbReference>
<organism evidence="3 4">
    <name type="scientific">Thalassiosira oceanica</name>
    <name type="common">Marine diatom</name>
    <dbReference type="NCBI Taxonomy" id="159749"/>
    <lineage>
        <taxon>Eukaryota</taxon>
        <taxon>Sar</taxon>
        <taxon>Stramenopiles</taxon>
        <taxon>Ochrophyta</taxon>
        <taxon>Bacillariophyta</taxon>
        <taxon>Coscinodiscophyceae</taxon>
        <taxon>Thalassiosirophycidae</taxon>
        <taxon>Thalassiosirales</taxon>
        <taxon>Thalassiosiraceae</taxon>
        <taxon>Thalassiosira</taxon>
    </lineage>
</organism>
<feature type="region of interest" description="Disordered" evidence="1">
    <location>
        <begin position="180"/>
        <end position="249"/>
    </location>
</feature>
<dbReference type="FunFam" id="1.25.40.990:FF:000052">
    <property type="entry name" value="Predicted protein"/>
    <property type="match status" value="1"/>
</dbReference>
<dbReference type="PANTHER" id="PTHR12436:SF4">
    <property type="entry name" value="LEUKOCYTE RECEPTOR CLUSTER MEMBER 8"/>
    <property type="match status" value="1"/>
</dbReference>
<evidence type="ECO:0000313" key="3">
    <source>
        <dbReference type="EMBL" id="EJK52593.1"/>
    </source>
</evidence>
<feature type="domain" description="SAC3/GANP/THP3 conserved" evidence="2">
    <location>
        <begin position="355"/>
        <end position="593"/>
    </location>
</feature>
<feature type="compositionally biased region" description="Polar residues" evidence="1">
    <location>
        <begin position="288"/>
        <end position="299"/>
    </location>
</feature>
<evidence type="ECO:0000259" key="2">
    <source>
        <dbReference type="Pfam" id="PF03399"/>
    </source>
</evidence>